<reference evidence="1" key="1">
    <citation type="submission" date="2020-08" db="EMBL/GenBank/DDBJ databases">
        <title>Multicomponent nature underlies the extraordinary mechanical properties of spider dragline silk.</title>
        <authorList>
            <person name="Kono N."/>
            <person name="Nakamura H."/>
            <person name="Mori M."/>
            <person name="Yoshida Y."/>
            <person name="Ohtoshi R."/>
            <person name="Malay A.D."/>
            <person name="Moran D.A.P."/>
            <person name="Tomita M."/>
            <person name="Numata K."/>
            <person name="Arakawa K."/>
        </authorList>
    </citation>
    <scope>NUCLEOTIDE SEQUENCE</scope>
</reference>
<gene>
    <name evidence="1" type="ORF">NPIL_510101</name>
</gene>
<dbReference type="EMBL" id="BMAW01092582">
    <property type="protein sequence ID" value="GFS55598.1"/>
    <property type="molecule type" value="Genomic_DNA"/>
</dbReference>
<comment type="caution">
    <text evidence="1">The sequence shown here is derived from an EMBL/GenBank/DDBJ whole genome shotgun (WGS) entry which is preliminary data.</text>
</comment>
<evidence type="ECO:0000313" key="1">
    <source>
        <dbReference type="EMBL" id="GFS55598.1"/>
    </source>
</evidence>
<accession>A0A8X6KKF2</accession>
<organism evidence="1 2">
    <name type="scientific">Nephila pilipes</name>
    <name type="common">Giant wood spider</name>
    <name type="synonym">Nephila maculata</name>
    <dbReference type="NCBI Taxonomy" id="299642"/>
    <lineage>
        <taxon>Eukaryota</taxon>
        <taxon>Metazoa</taxon>
        <taxon>Ecdysozoa</taxon>
        <taxon>Arthropoda</taxon>
        <taxon>Chelicerata</taxon>
        <taxon>Arachnida</taxon>
        <taxon>Araneae</taxon>
        <taxon>Araneomorphae</taxon>
        <taxon>Entelegynae</taxon>
        <taxon>Araneoidea</taxon>
        <taxon>Nephilidae</taxon>
        <taxon>Nephila</taxon>
    </lineage>
</organism>
<proteinExistence type="predicted"/>
<keyword evidence="2" id="KW-1185">Reference proteome</keyword>
<dbReference type="AlphaFoldDB" id="A0A8X6KKF2"/>
<dbReference type="Proteomes" id="UP000887013">
    <property type="component" value="Unassembled WGS sequence"/>
</dbReference>
<protein>
    <submittedName>
        <fullName evidence="1">Uncharacterized protein</fullName>
    </submittedName>
</protein>
<name>A0A8X6KKF2_NEPPI</name>
<evidence type="ECO:0000313" key="2">
    <source>
        <dbReference type="Proteomes" id="UP000887013"/>
    </source>
</evidence>
<sequence>MFAIRAKVVFSESKRTHKQVNPYLSIIDKSILHFRFGKLIIVGLTPGIIHKVLFFKTSCSICGPFPARAKRNPIKEGSLRDVNSPREKESDKFIRPSLIFVIFNMAVEKPVEEQGVYVLPPASAYRPSNTPATYGFFFVTGFGAIPIPIPQSI</sequence>